<evidence type="ECO:0000259" key="1">
    <source>
        <dbReference type="Pfam" id="PF11563"/>
    </source>
</evidence>
<sequence>MIRNATLGLEVSLEHLEIGPVDLLNGREAWTILAPEMRPLLEDFYRTKPLVRLFTMHRDFDLNRLIDRQIDHWHELFVKGPDKQYLEGVRRLGLMHHRLEISMRDFLLAYGWLADRFTTLICASNLPAGQTERLTRSVTRLVHLDMALAASAYYLVYVD</sequence>
<proteinExistence type="predicted"/>
<dbReference type="Pfam" id="PF11563">
    <property type="entry name" value="Protoglobin"/>
    <property type="match status" value="1"/>
</dbReference>
<dbReference type="SUPFAM" id="SSF46458">
    <property type="entry name" value="Globin-like"/>
    <property type="match status" value="1"/>
</dbReference>
<keyword evidence="3" id="KW-1185">Reference proteome</keyword>
<dbReference type="InterPro" id="IPR039379">
    <property type="entry name" value="Protoglobin_sensor_dom"/>
</dbReference>
<dbReference type="Proteomes" id="UP001597327">
    <property type="component" value="Unassembled WGS sequence"/>
</dbReference>
<dbReference type="InterPro" id="IPR009050">
    <property type="entry name" value="Globin-like_sf"/>
</dbReference>
<gene>
    <name evidence="2" type="ORF">ACFSC7_06075</name>
</gene>
<organism evidence="2 3">
    <name type="scientific">Roseibium aestuarii</name>
    <dbReference type="NCBI Taxonomy" id="2600299"/>
    <lineage>
        <taxon>Bacteria</taxon>
        <taxon>Pseudomonadati</taxon>
        <taxon>Pseudomonadota</taxon>
        <taxon>Alphaproteobacteria</taxon>
        <taxon>Hyphomicrobiales</taxon>
        <taxon>Stappiaceae</taxon>
        <taxon>Roseibium</taxon>
    </lineage>
</organism>
<feature type="domain" description="Globin-sensor" evidence="1">
    <location>
        <begin position="27"/>
        <end position="153"/>
    </location>
</feature>
<evidence type="ECO:0000313" key="3">
    <source>
        <dbReference type="Proteomes" id="UP001597327"/>
    </source>
</evidence>
<accession>A0ABW4JXT2</accession>
<dbReference type="EMBL" id="JBHUFA010000001">
    <property type="protein sequence ID" value="MFD1695075.1"/>
    <property type="molecule type" value="Genomic_DNA"/>
</dbReference>
<dbReference type="InterPro" id="IPR012292">
    <property type="entry name" value="Globin/Proto"/>
</dbReference>
<protein>
    <submittedName>
        <fullName evidence="2">Protoglobin domain-containing protein</fullName>
    </submittedName>
</protein>
<comment type="caution">
    <text evidence="2">The sequence shown here is derived from an EMBL/GenBank/DDBJ whole genome shotgun (WGS) entry which is preliminary data.</text>
</comment>
<dbReference type="InterPro" id="IPR044398">
    <property type="entry name" value="Globin-sensor_dom"/>
</dbReference>
<dbReference type="CDD" id="cd01068">
    <property type="entry name" value="globin_sensor"/>
    <property type="match status" value="1"/>
</dbReference>
<name>A0ABW4JXT2_9HYPH</name>
<dbReference type="RefSeq" id="WP_188318768.1">
    <property type="nucleotide sequence ID" value="NZ_JBHUFA010000001.1"/>
</dbReference>
<dbReference type="Gene3D" id="1.10.490.10">
    <property type="entry name" value="Globins"/>
    <property type="match status" value="1"/>
</dbReference>
<evidence type="ECO:0000313" key="2">
    <source>
        <dbReference type="EMBL" id="MFD1695075.1"/>
    </source>
</evidence>
<reference evidence="3" key="1">
    <citation type="journal article" date="2019" name="Int. J. Syst. Evol. Microbiol.">
        <title>The Global Catalogue of Microorganisms (GCM) 10K type strain sequencing project: providing services to taxonomists for standard genome sequencing and annotation.</title>
        <authorList>
            <consortium name="The Broad Institute Genomics Platform"/>
            <consortium name="The Broad Institute Genome Sequencing Center for Infectious Disease"/>
            <person name="Wu L."/>
            <person name="Ma J."/>
        </authorList>
    </citation>
    <scope>NUCLEOTIDE SEQUENCE [LARGE SCALE GENOMIC DNA]</scope>
    <source>
        <strain evidence="3">JCM 3369</strain>
    </source>
</reference>